<comment type="caution">
    <text evidence="6">The sequence shown here is derived from an EMBL/GenBank/DDBJ whole genome shotgun (WGS) entry which is preliminary data.</text>
</comment>
<sequence>MKRTLRGTCRKRKRTSGFRARMRTPDGRNVIKARRKRGRYRLSV</sequence>
<protein>
    <recommendedName>
        <fullName evidence="4 5">Large ribosomal subunit protein bL34</fullName>
    </recommendedName>
</protein>
<evidence type="ECO:0000256" key="3">
    <source>
        <dbReference type="ARBA" id="ARBA00023274"/>
    </source>
</evidence>
<keyword evidence="3 5" id="KW-0687">Ribonucleoprotein</keyword>
<dbReference type="RefSeq" id="WP_190589250.1">
    <property type="nucleotide sequence ID" value="NZ_JACJTB010000035.1"/>
</dbReference>
<gene>
    <name evidence="5 6" type="primary">rpmH</name>
    <name evidence="5" type="synonym">rpl34</name>
    <name evidence="6" type="ORF">H6G74_22175</name>
</gene>
<dbReference type="GO" id="GO:0005840">
    <property type="term" value="C:ribosome"/>
    <property type="evidence" value="ECO:0007669"/>
    <property type="project" value="UniProtKB-KW"/>
</dbReference>
<evidence type="ECO:0000313" key="7">
    <source>
        <dbReference type="Proteomes" id="UP000603457"/>
    </source>
</evidence>
<dbReference type="InterPro" id="IPR000271">
    <property type="entry name" value="Ribosomal_bL34"/>
</dbReference>
<comment type="similarity">
    <text evidence="1 5">Belongs to the bacterial ribosomal protein bL34 family.</text>
</comment>
<dbReference type="Proteomes" id="UP000603457">
    <property type="component" value="Unassembled WGS sequence"/>
</dbReference>
<evidence type="ECO:0000256" key="2">
    <source>
        <dbReference type="ARBA" id="ARBA00022980"/>
    </source>
</evidence>
<dbReference type="NCBIfam" id="TIGR01030">
    <property type="entry name" value="rpmH_bact"/>
    <property type="match status" value="1"/>
</dbReference>
<keyword evidence="7" id="KW-1185">Reference proteome</keyword>
<organism evidence="6 7">
    <name type="scientific">Nostoc spongiaeforme FACHB-130</name>
    <dbReference type="NCBI Taxonomy" id="1357510"/>
    <lineage>
        <taxon>Bacteria</taxon>
        <taxon>Bacillati</taxon>
        <taxon>Cyanobacteriota</taxon>
        <taxon>Cyanophyceae</taxon>
        <taxon>Nostocales</taxon>
        <taxon>Nostocaceae</taxon>
        <taxon>Nostoc</taxon>
    </lineage>
</organism>
<dbReference type="EMBL" id="JACJTB010000035">
    <property type="protein sequence ID" value="MBD2597012.1"/>
    <property type="molecule type" value="Genomic_DNA"/>
</dbReference>
<evidence type="ECO:0000313" key="6">
    <source>
        <dbReference type="EMBL" id="MBD2597012.1"/>
    </source>
</evidence>
<dbReference type="Gene3D" id="1.10.287.3980">
    <property type="match status" value="1"/>
</dbReference>
<dbReference type="Pfam" id="PF00468">
    <property type="entry name" value="Ribosomal_L34"/>
    <property type="match status" value="1"/>
</dbReference>
<name>A0ABR8G1G6_9NOSO</name>
<reference evidence="6 7" key="1">
    <citation type="journal article" date="2020" name="ISME J.">
        <title>Comparative genomics reveals insights into cyanobacterial evolution and habitat adaptation.</title>
        <authorList>
            <person name="Chen M.Y."/>
            <person name="Teng W.K."/>
            <person name="Zhao L."/>
            <person name="Hu C.X."/>
            <person name="Zhou Y.K."/>
            <person name="Han B.P."/>
            <person name="Song L.R."/>
            <person name="Shu W.S."/>
        </authorList>
    </citation>
    <scope>NUCLEOTIDE SEQUENCE [LARGE SCALE GENOMIC DNA]</scope>
    <source>
        <strain evidence="6 7">FACHB-130</strain>
    </source>
</reference>
<evidence type="ECO:0000256" key="1">
    <source>
        <dbReference type="ARBA" id="ARBA00010111"/>
    </source>
</evidence>
<keyword evidence="2 5" id="KW-0689">Ribosomal protein</keyword>
<evidence type="ECO:0000256" key="4">
    <source>
        <dbReference type="ARBA" id="ARBA00035177"/>
    </source>
</evidence>
<proteinExistence type="inferred from homology"/>
<evidence type="ECO:0000256" key="5">
    <source>
        <dbReference type="HAMAP-Rule" id="MF_00391"/>
    </source>
</evidence>
<accession>A0ABR8G1G6</accession>
<dbReference type="HAMAP" id="MF_00391">
    <property type="entry name" value="Ribosomal_bL34"/>
    <property type="match status" value="1"/>
</dbReference>